<gene>
    <name evidence="1" type="ORF">ELH98_39090</name>
</gene>
<organism evidence="1 2">
    <name type="scientific">Rhizobium ruizarguesonis</name>
    <dbReference type="NCBI Taxonomy" id="2081791"/>
    <lineage>
        <taxon>Bacteria</taxon>
        <taxon>Pseudomonadati</taxon>
        <taxon>Pseudomonadota</taxon>
        <taxon>Alphaproteobacteria</taxon>
        <taxon>Hyphomicrobiales</taxon>
        <taxon>Rhizobiaceae</taxon>
        <taxon>Rhizobium/Agrobacterium group</taxon>
        <taxon>Rhizobium</taxon>
    </lineage>
</organism>
<dbReference type="EMBL" id="SIOX01000020">
    <property type="protein sequence ID" value="TAX63163.1"/>
    <property type="molecule type" value="Genomic_DNA"/>
</dbReference>
<accession>A0ABY1WW33</accession>
<proteinExistence type="predicted"/>
<dbReference type="SUPFAM" id="SSF54534">
    <property type="entry name" value="FKBP-like"/>
    <property type="match status" value="1"/>
</dbReference>
<dbReference type="RefSeq" id="WP_130657945.1">
    <property type="nucleotide sequence ID" value="NZ_SINW01000010.1"/>
</dbReference>
<sequence length="159" mass="17309">MTAPLACYLTMNDHAILQEILDQDPRDNAYSRLLRSKLLQAAICPPCRVPDDAVTIGSRVTFCVNAGAARTAYVVRNESRDFPVYTVSVKAILGLGMLGLRAGGTINIETDIGRPQKINVLRLDFQAPAPRLWLANAVTSAFPRRADPRGASSFCNFSS</sequence>
<dbReference type="InterPro" id="IPR036953">
    <property type="entry name" value="GreA/GreB_C_sf"/>
</dbReference>
<evidence type="ECO:0000313" key="2">
    <source>
        <dbReference type="Proteomes" id="UP000291659"/>
    </source>
</evidence>
<keyword evidence="2" id="KW-1185">Reference proteome</keyword>
<dbReference type="Proteomes" id="UP000291659">
    <property type="component" value="Unassembled WGS sequence"/>
</dbReference>
<protein>
    <recommendedName>
        <fullName evidence="3">Transcription elongation factor GreA/GreB C-terminal domain-containing protein</fullName>
    </recommendedName>
</protein>
<reference evidence="1 2" key="1">
    <citation type="submission" date="2019-02" db="EMBL/GenBank/DDBJ databases">
        <title>The genomic architecture of introgression among sibling species of bacteria.</title>
        <authorList>
            <person name="Cavassim M.I.A."/>
            <person name="Moeskjaer S."/>
            <person name="Moslemi C."/>
            <person name="Fields B."/>
            <person name="Bachmann A."/>
            <person name="Vilhjalmsson B."/>
            <person name="Schierup M.H."/>
            <person name="Young J.P.W."/>
            <person name="Andersen S.U."/>
        </authorList>
    </citation>
    <scope>NUCLEOTIDE SEQUENCE [LARGE SCALE GENOMIC DNA]</scope>
    <source>
        <strain evidence="1 2">SM141A</strain>
    </source>
</reference>
<evidence type="ECO:0008006" key="3">
    <source>
        <dbReference type="Google" id="ProtNLM"/>
    </source>
</evidence>
<comment type="caution">
    <text evidence="1">The sequence shown here is derived from an EMBL/GenBank/DDBJ whole genome shotgun (WGS) entry which is preliminary data.</text>
</comment>
<dbReference type="Gene3D" id="3.10.50.30">
    <property type="entry name" value="Transcription elongation factor, GreA/GreB, C-terminal domain"/>
    <property type="match status" value="1"/>
</dbReference>
<name>A0ABY1WW33_9HYPH</name>
<evidence type="ECO:0000313" key="1">
    <source>
        <dbReference type="EMBL" id="TAX63163.1"/>
    </source>
</evidence>